<evidence type="ECO:0000256" key="2">
    <source>
        <dbReference type="ARBA" id="ARBA00022475"/>
    </source>
</evidence>
<evidence type="ECO:0000313" key="11">
    <source>
        <dbReference type="Proteomes" id="UP000718281"/>
    </source>
</evidence>
<evidence type="ECO:0000313" key="10">
    <source>
        <dbReference type="EMBL" id="MBK6301283.1"/>
    </source>
</evidence>
<keyword evidence="3 7" id="KW-0812">Transmembrane</keyword>
<dbReference type="AlphaFoldDB" id="A0A934X6W6"/>
<keyword evidence="2" id="KW-1003">Cell membrane</keyword>
<evidence type="ECO:0000256" key="1">
    <source>
        <dbReference type="ARBA" id="ARBA00004651"/>
    </source>
</evidence>
<evidence type="ECO:0000256" key="6">
    <source>
        <dbReference type="ARBA" id="ARBA00023136"/>
    </source>
</evidence>
<feature type="transmembrane region" description="Helical" evidence="8">
    <location>
        <begin position="245"/>
        <end position="268"/>
    </location>
</feature>
<gene>
    <name evidence="10" type="ORF">IPF40_09625</name>
</gene>
<feature type="transmembrane region" description="Helical" evidence="8">
    <location>
        <begin position="32"/>
        <end position="54"/>
    </location>
</feature>
<feature type="transmembrane region" description="Helical" evidence="8">
    <location>
        <begin position="531"/>
        <end position="549"/>
    </location>
</feature>
<feature type="transmembrane region" description="Helical" evidence="8">
    <location>
        <begin position="166"/>
        <end position="191"/>
    </location>
</feature>
<dbReference type="PRINTS" id="PR01437">
    <property type="entry name" value="NUOXDRDTASE4"/>
</dbReference>
<feature type="transmembrane region" description="Helical" evidence="8">
    <location>
        <begin position="114"/>
        <end position="131"/>
    </location>
</feature>
<dbReference type="InterPro" id="IPR001750">
    <property type="entry name" value="ND/Mrp_TM"/>
</dbReference>
<comment type="caution">
    <text evidence="10">The sequence shown here is derived from an EMBL/GenBank/DDBJ whole genome shotgun (WGS) entry which is preliminary data.</text>
</comment>
<comment type="subcellular location">
    <subcellularLocation>
        <location evidence="1">Cell membrane</location>
        <topology evidence="1">Multi-pass membrane protein</topology>
    </subcellularLocation>
    <subcellularLocation>
        <location evidence="7">Membrane</location>
        <topology evidence="7">Multi-pass membrane protein</topology>
    </subcellularLocation>
</comment>
<protein>
    <submittedName>
        <fullName evidence="10">Hydrogenase 4 subunit B</fullName>
    </submittedName>
</protein>
<dbReference type="Pfam" id="PF00361">
    <property type="entry name" value="Proton_antipo_M"/>
    <property type="match status" value="1"/>
</dbReference>
<feature type="transmembrane region" description="Helical" evidence="8">
    <location>
        <begin position="274"/>
        <end position="292"/>
    </location>
</feature>
<feature type="transmembrane region" description="Helical" evidence="8">
    <location>
        <begin position="655"/>
        <end position="671"/>
    </location>
</feature>
<reference evidence="10 11" key="1">
    <citation type="submission" date="2020-10" db="EMBL/GenBank/DDBJ databases">
        <title>Connecting structure to function with the recovery of over 1000 high-quality activated sludge metagenome-assembled genomes encoding full-length rRNA genes using long-read sequencing.</title>
        <authorList>
            <person name="Singleton C.M."/>
            <person name="Petriglieri F."/>
            <person name="Kristensen J.M."/>
            <person name="Kirkegaard R.H."/>
            <person name="Michaelsen T.Y."/>
            <person name="Andersen M.H."/>
            <person name="Karst S.M."/>
            <person name="Dueholm M.S."/>
            <person name="Nielsen P.H."/>
            <person name="Albertsen M."/>
        </authorList>
    </citation>
    <scope>NUCLEOTIDE SEQUENCE [LARGE SCALE GENOMIC DNA]</scope>
    <source>
        <strain evidence="10">AalE_18-Q3-R2-46_BAT3C.188</strain>
    </source>
</reference>
<feature type="transmembrane region" description="Helical" evidence="8">
    <location>
        <begin position="337"/>
        <end position="363"/>
    </location>
</feature>
<feature type="transmembrane region" description="Helical" evidence="8">
    <location>
        <begin position="384"/>
        <end position="410"/>
    </location>
</feature>
<dbReference type="GO" id="GO:0042773">
    <property type="term" value="P:ATP synthesis coupled electron transport"/>
    <property type="evidence" value="ECO:0007669"/>
    <property type="project" value="InterPro"/>
</dbReference>
<proteinExistence type="predicted"/>
<feature type="transmembrane region" description="Helical" evidence="8">
    <location>
        <begin position="82"/>
        <end position="102"/>
    </location>
</feature>
<keyword evidence="4 8" id="KW-1133">Transmembrane helix</keyword>
<dbReference type="GO" id="GO:0016491">
    <property type="term" value="F:oxidoreductase activity"/>
    <property type="evidence" value="ECO:0007669"/>
    <property type="project" value="UniProtKB-KW"/>
</dbReference>
<dbReference type="GO" id="GO:0008137">
    <property type="term" value="F:NADH dehydrogenase (ubiquinone) activity"/>
    <property type="evidence" value="ECO:0007669"/>
    <property type="project" value="InterPro"/>
</dbReference>
<feature type="transmembrane region" description="Helical" evidence="8">
    <location>
        <begin position="304"/>
        <end position="325"/>
    </location>
</feature>
<dbReference type="InterPro" id="IPR003918">
    <property type="entry name" value="NADH_UbQ_OxRdtase"/>
</dbReference>
<evidence type="ECO:0000256" key="5">
    <source>
        <dbReference type="ARBA" id="ARBA00023002"/>
    </source>
</evidence>
<sequence length="672" mass="69720">MTLTDVGLLSQPVLAGLAFIAALAVNDSRRSAIAGTLNALLGLATAATGVGALLGEPGSLTFATGIPGIAHLGQLALAPDRLGGIFLVVVGVVGALSAWFGVGYAHGATATRAAWAAYPIFLWGMSIVPAAGDAVTFLLGWELMALGSTVLLHSEHATRPQVRSAVLWYAAMTHLSFVLLLAGFAVLIASANGTTWEALAASPPTGVSASLAFVLLAGGFATKAGLVPVHVWLPRAHPEAPSHVSAAMSAAMVKLGIYGLLLVTLRLLPDGPRWWAIGLLVLGGVSAVYGILEASVTSDLKRLLAFSTTENLGLMVTGLAVAMMLRSTGQRAVADVALVAVVLLVISHAAFKTVLFLGAGSILHATGERDLDRLGGLARRMPRTAFATSIGALAAAALPISSGFVAEWVLLQSLVHGDTRGPTADRVIAIALPITVAVVALTAGLALLTFVKVVGIAFLARGRSLEATNAHENPASMTVPMWVGAGLVLGLGLVPGWVAMVAAAAVGASGIEPAGLAGVALPSVNALLDPVSLVLMSLAVAVPIAVITVRAARKAPRRTVDLPWGCGGVRVDPTMQYTATSYAEPLVRIFDDALRPTRDLDVTHTVESDYLVREVAYRQRMVDQVERGLYEPVIRLLWRIGDQARRLQDGSVHRYLGFSFAALVVVLLVVTW</sequence>
<feature type="transmembrane region" description="Helical" evidence="8">
    <location>
        <begin position="430"/>
        <end position="460"/>
    </location>
</feature>
<feature type="domain" description="NADH:quinone oxidoreductase/Mrp antiporter transmembrane" evidence="9">
    <location>
        <begin position="131"/>
        <end position="416"/>
    </location>
</feature>
<keyword evidence="6 8" id="KW-0472">Membrane</keyword>
<accession>A0A934X6W6</accession>
<evidence type="ECO:0000256" key="7">
    <source>
        <dbReference type="RuleBase" id="RU000320"/>
    </source>
</evidence>
<feature type="transmembrane region" description="Helical" evidence="8">
    <location>
        <begin position="137"/>
        <end position="154"/>
    </location>
</feature>
<evidence type="ECO:0000256" key="4">
    <source>
        <dbReference type="ARBA" id="ARBA00022989"/>
    </source>
</evidence>
<dbReference type="PANTHER" id="PTHR42682:SF3">
    <property type="entry name" value="FORMATE HYDROGENLYASE SUBUNIT 3-RELATED"/>
    <property type="match status" value="1"/>
</dbReference>
<dbReference type="GO" id="GO:0005886">
    <property type="term" value="C:plasma membrane"/>
    <property type="evidence" value="ECO:0007669"/>
    <property type="project" value="UniProtKB-SubCell"/>
</dbReference>
<feature type="transmembrane region" description="Helical" evidence="8">
    <location>
        <begin position="481"/>
        <end position="511"/>
    </location>
</feature>
<organism evidence="10 11">
    <name type="scientific">Candidatus Phosphoribacter hodrii</name>
    <dbReference type="NCBI Taxonomy" id="2953743"/>
    <lineage>
        <taxon>Bacteria</taxon>
        <taxon>Bacillati</taxon>
        <taxon>Actinomycetota</taxon>
        <taxon>Actinomycetes</taxon>
        <taxon>Micrococcales</taxon>
        <taxon>Dermatophilaceae</taxon>
        <taxon>Candidatus Phosphoribacter</taxon>
    </lineage>
</organism>
<dbReference type="Proteomes" id="UP000718281">
    <property type="component" value="Unassembled WGS sequence"/>
</dbReference>
<feature type="transmembrane region" description="Helical" evidence="8">
    <location>
        <begin position="6"/>
        <end position="25"/>
    </location>
</feature>
<name>A0A934X6W6_9MICO</name>
<evidence type="ECO:0000259" key="9">
    <source>
        <dbReference type="Pfam" id="PF00361"/>
    </source>
</evidence>
<keyword evidence="5" id="KW-0560">Oxidoreductase</keyword>
<dbReference type="InterPro" id="IPR052175">
    <property type="entry name" value="ComplexI-like_HydComp"/>
</dbReference>
<dbReference type="EMBL" id="JADIXZ010000004">
    <property type="protein sequence ID" value="MBK6301283.1"/>
    <property type="molecule type" value="Genomic_DNA"/>
</dbReference>
<evidence type="ECO:0000256" key="8">
    <source>
        <dbReference type="SAM" id="Phobius"/>
    </source>
</evidence>
<feature type="transmembrane region" description="Helical" evidence="8">
    <location>
        <begin position="211"/>
        <end position="233"/>
    </location>
</feature>
<dbReference type="PANTHER" id="PTHR42682">
    <property type="entry name" value="HYDROGENASE-4 COMPONENT F"/>
    <property type="match status" value="1"/>
</dbReference>
<evidence type="ECO:0000256" key="3">
    <source>
        <dbReference type="ARBA" id="ARBA00022692"/>
    </source>
</evidence>